<dbReference type="CDD" id="cd07067">
    <property type="entry name" value="HP_PGM_like"/>
    <property type="match status" value="1"/>
</dbReference>
<dbReference type="Pfam" id="PF00300">
    <property type="entry name" value="His_Phos_1"/>
    <property type="match status" value="1"/>
</dbReference>
<dbReference type="OrthoDB" id="496981at2759"/>
<dbReference type="InterPro" id="IPR029033">
    <property type="entry name" value="His_PPase_superfam"/>
</dbReference>
<name>A0A6A5TFS5_9PLEO</name>
<reference evidence="2" key="1">
    <citation type="journal article" date="2020" name="Stud. Mycol.">
        <title>101 Dothideomycetes genomes: a test case for predicting lifestyles and emergence of pathogens.</title>
        <authorList>
            <person name="Haridas S."/>
            <person name="Albert R."/>
            <person name="Binder M."/>
            <person name="Bloem J."/>
            <person name="Labutti K."/>
            <person name="Salamov A."/>
            <person name="Andreopoulos B."/>
            <person name="Baker S."/>
            <person name="Barry K."/>
            <person name="Bills G."/>
            <person name="Bluhm B."/>
            <person name="Cannon C."/>
            <person name="Castanera R."/>
            <person name="Culley D."/>
            <person name="Daum C."/>
            <person name="Ezra D."/>
            <person name="Gonzalez J."/>
            <person name="Henrissat B."/>
            <person name="Kuo A."/>
            <person name="Liang C."/>
            <person name="Lipzen A."/>
            <person name="Lutzoni F."/>
            <person name="Magnuson J."/>
            <person name="Mondo S."/>
            <person name="Nolan M."/>
            <person name="Ohm R."/>
            <person name="Pangilinan J."/>
            <person name="Park H.-J."/>
            <person name="Ramirez L."/>
            <person name="Alfaro M."/>
            <person name="Sun H."/>
            <person name="Tritt A."/>
            <person name="Yoshinaga Y."/>
            <person name="Zwiers L.-H."/>
            <person name="Turgeon B."/>
            <person name="Goodwin S."/>
            <person name="Spatafora J."/>
            <person name="Crous P."/>
            <person name="Grigoriev I."/>
        </authorList>
    </citation>
    <scope>NUCLEOTIDE SEQUENCE</scope>
    <source>
        <strain evidence="2">CBS 675.92</strain>
    </source>
</reference>
<evidence type="ECO:0000313" key="3">
    <source>
        <dbReference type="Proteomes" id="UP000800035"/>
    </source>
</evidence>
<proteinExistence type="predicted"/>
<dbReference type="InterPro" id="IPR013078">
    <property type="entry name" value="His_Pase_superF_clade-1"/>
</dbReference>
<dbReference type="SMART" id="SM00855">
    <property type="entry name" value="PGAM"/>
    <property type="match status" value="1"/>
</dbReference>
<dbReference type="PANTHER" id="PTHR48100">
    <property type="entry name" value="BROAD-SPECIFICITY PHOSPHATASE YOR283W-RELATED"/>
    <property type="match status" value="1"/>
</dbReference>
<evidence type="ECO:0000256" key="1">
    <source>
        <dbReference type="SAM" id="MobiDB-lite"/>
    </source>
</evidence>
<dbReference type="Gene3D" id="3.40.50.1240">
    <property type="entry name" value="Phosphoglycerate mutase-like"/>
    <property type="match status" value="1"/>
</dbReference>
<keyword evidence="3" id="KW-1185">Reference proteome</keyword>
<feature type="region of interest" description="Disordered" evidence="1">
    <location>
        <begin position="299"/>
        <end position="324"/>
    </location>
</feature>
<dbReference type="GO" id="GO:0005737">
    <property type="term" value="C:cytoplasm"/>
    <property type="evidence" value="ECO:0007669"/>
    <property type="project" value="TreeGrafter"/>
</dbReference>
<feature type="compositionally biased region" description="Basic and acidic residues" evidence="1">
    <location>
        <begin position="299"/>
        <end position="309"/>
    </location>
</feature>
<gene>
    <name evidence="2" type="ORF">CC80DRAFT_519880</name>
</gene>
<accession>A0A6A5TFS5</accession>
<organism evidence="2 3">
    <name type="scientific">Byssothecium circinans</name>
    <dbReference type="NCBI Taxonomy" id="147558"/>
    <lineage>
        <taxon>Eukaryota</taxon>
        <taxon>Fungi</taxon>
        <taxon>Dikarya</taxon>
        <taxon>Ascomycota</taxon>
        <taxon>Pezizomycotina</taxon>
        <taxon>Dothideomycetes</taxon>
        <taxon>Pleosporomycetidae</taxon>
        <taxon>Pleosporales</taxon>
        <taxon>Massarineae</taxon>
        <taxon>Massarinaceae</taxon>
        <taxon>Byssothecium</taxon>
    </lineage>
</organism>
<dbReference type="EMBL" id="ML977024">
    <property type="protein sequence ID" value="KAF1950629.1"/>
    <property type="molecule type" value="Genomic_DNA"/>
</dbReference>
<sequence length="324" mass="36832">MSVSTPHPNKAFHYKFEVLKGYFKQSEDETDDLGFDFIKEKFGLIERDYPTDSASTFLSQWQRFSNHVWYLNQSSGPDESVKVLFLGRHGQGWHNVAETKYGTAQWDCYWSMLEGADGITWADANLTQLGQGQATAVNGLWKELLNEGIPSPEAFYVSPLTRTIETADLSFKELKFEKGKEYKPYIKELLREALGVHTCDRRSTASHISSTFPHVTFEPGFSDKDLLWEKDYREPRLARKYRLEQLLDDIFKNDDGVFLSLTSHSGAIRSILEAVGHRTFGLETGGVIPVLVKAKRVEGKRLKPPKEPNEAPPLCKDPPVELPN</sequence>
<dbReference type="PANTHER" id="PTHR48100:SF1">
    <property type="entry name" value="HISTIDINE PHOSPHATASE FAMILY PROTEIN-RELATED"/>
    <property type="match status" value="1"/>
</dbReference>
<dbReference type="SUPFAM" id="SSF53254">
    <property type="entry name" value="Phosphoglycerate mutase-like"/>
    <property type="match status" value="1"/>
</dbReference>
<protein>
    <submittedName>
        <fullName evidence="2">Phosphoglycerate mutase family protein</fullName>
    </submittedName>
</protein>
<dbReference type="GO" id="GO:0016791">
    <property type="term" value="F:phosphatase activity"/>
    <property type="evidence" value="ECO:0007669"/>
    <property type="project" value="TreeGrafter"/>
</dbReference>
<dbReference type="AlphaFoldDB" id="A0A6A5TFS5"/>
<dbReference type="InterPro" id="IPR050275">
    <property type="entry name" value="PGM_Phosphatase"/>
</dbReference>
<evidence type="ECO:0000313" key="2">
    <source>
        <dbReference type="EMBL" id="KAF1950629.1"/>
    </source>
</evidence>
<dbReference type="Proteomes" id="UP000800035">
    <property type="component" value="Unassembled WGS sequence"/>
</dbReference>